<evidence type="ECO:0000313" key="6">
    <source>
        <dbReference type="Proteomes" id="UP001589814"/>
    </source>
</evidence>
<dbReference type="Gene3D" id="3.40.630.30">
    <property type="match status" value="1"/>
</dbReference>
<comment type="caution">
    <text evidence="5">The sequence shown here is derived from an EMBL/GenBank/DDBJ whole genome shotgun (WGS) entry which is preliminary data.</text>
</comment>
<evidence type="ECO:0000259" key="4">
    <source>
        <dbReference type="PROSITE" id="PS51186"/>
    </source>
</evidence>
<dbReference type="InterPro" id="IPR051531">
    <property type="entry name" value="N-acetyltransferase"/>
</dbReference>
<dbReference type="GO" id="GO:0016746">
    <property type="term" value="F:acyltransferase activity"/>
    <property type="evidence" value="ECO:0007669"/>
    <property type="project" value="UniProtKB-KW"/>
</dbReference>
<keyword evidence="6" id="KW-1185">Reference proteome</keyword>
<accession>A0ABV6G792</accession>
<proteinExistence type="inferred from homology"/>
<dbReference type="PANTHER" id="PTHR43792:SF8">
    <property type="entry name" value="[RIBOSOMAL PROTEIN US5]-ALANINE N-ACETYLTRANSFERASE"/>
    <property type="match status" value="1"/>
</dbReference>
<feature type="domain" description="N-acetyltransferase" evidence="4">
    <location>
        <begin position="6"/>
        <end position="164"/>
    </location>
</feature>
<keyword evidence="1 5" id="KW-0808">Transferase</keyword>
<dbReference type="InterPro" id="IPR000182">
    <property type="entry name" value="GNAT_dom"/>
</dbReference>
<reference evidence="5 6" key="1">
    <citation type="submission" date="2024-09" db="EMBL/GenBank/DDBJ databases">
        <authorList>
            <person name="Sun Q."/>
            <person name="Mori K."/>
        </authorList>
    </citation>
    <scope>NUCLEOTIDE SEQUENCE [LARGE SCALE GENOMIC DNA]</scope>
    <source>
        <strain evidence="5 6">CCM 7415</strain>
    </source>
</reference>
<organism evidence="5 6">
    <name type="scientific">Kushneria aurantia</name>
    <dbReference type="NCBI Taxonomy" id="504092"/>
    <lineage>
        <taxon>Bacteria</taxon>
        <taxon>Pseudomonadati</taxon>
        <taxon>Pseudomonadota</taxon>
        <taxon>Gammaproteobacteria</taxon>
        <taxon>Oceanospirillales</taxon>
        <taxon>Halomonadaceae</taxon>
        <taxon>Kushneria</taxon>
    </lineage>
</organism>
<dbReference type="Proteomes" id="UP001589814">
    <property type="component" value="Unassembled WGS sequence"/>
</dbReference>
<dbReference type="SUPFAM" id="SSF55729">
    <property type="entry name" value="Acyl-CoA N-acyltransferases (Nat)"/>
    <property type="match status" value="1"/>
</dbReference>
<name>A0ABV6G792_9GAMM</name>
<comment type="similarity">
    <text evidence="3">Belongs to the acetyltransferase family. RimJ subfamily.</text>
</comment>
<keyword evidence="2 5" id="KW-0012">Acyltransferase</keyword>
<dbReference type="Pfam" id="PF13302">
    <property type="entry name" value="Acetyltransf_3"/>
    <property type="match status" value="1"/>
</dbReference>
<dbReference type="EMBL" id="JBHLVX010000051">
    <property type="protein sequence ID" value="MFC0269109.1"/>
    <property type="molecule type" value="Genomic_DNA"/>
</dbReference>
<sequence>MTLSVSRIQPDDETAFLDAVARSRELFGDWVDPPSDSKRFAEHLTKYASDNRFSYLARNDQGELIGCINTNEIVRGAFQSAFLGYYAFSPHSGKGLMKRAMTLVISEAFERHQLHRLEANILPGNLASIALVESLGFRLEGYSPRYLNIAGQWRDHHRYAITVEDWQ</sequence>
<evidence type="ECO:0000313" key="5">
    <source>
        <dbReference type="EMBL" id="MFC0269109.1"/>
    </source>
</evidence>
<protein>
    <submittedName>
        <fullName evidence="5">GNAT family N-acetyltransferase</fullName>
        <ecNumber evidence="5">2.3.-.-</ecNumber>
    </submittedName>
</protein>
<dbReference type="InterPro" id="IPR016181">
    <property type="entry name" value="Acyl_CoA_acyltransferase"/>
</dbReference>
<evidence type="ECO:0000256" key="1">
    <source>
        <dbReference type="ARBA" id="ARBA00022679"/>
    </source>
</evidence>
<evidence type="ECO:0000256" key="2">
    <source>
        <dbReference type="ARBA" id="ARBA00023315"/>
    </source>
</evidence>
<dbReference type="PROSITE" id="PS51186">
    <property type="entry name" value="GNAT"/>
    <property type="match status" value="1"/>
</dbReference>
<dbReference type="RefSeq" id="WP_019951006.1">
    <property type="nucleotide sequence ID" value="NZ_JBHLVX010000051.1"/>
</dbReference>
<dbReference type="PANTHER" id="PTHR43792">
    <property type="entry name" value="GNAT FAMILY, PUTATIVE (AFU_ORTHOLOGUE AFUA_3G00765)-RELATED-RELATED"/>
    <property type="match status" value="1"/>
</dbReference>
<gene>
    <name evidence="5" type="ORF">ACFFHW_14130</name>
</gene>
<dbReference type="EC" id="2.3.-.-" evidence="5"/>
<evidence type="ECO:0000256" key="3">
    <source>
        <dbReference type="ARBA" id="ARBA00038502"/>
    </source>
</evidence>